<evidence type="ECO:0000313" key="3">
    <source>
        <dbReference type="EMBL" id="OQR79240.1"/>
    </source>
</evidence>
<comment type="caution">
    <text evidence="3">The sequence shown here is derived from an EMBL/GenBank/DDBJ whole genome shotgun (WGS) entry which is preliminary data.</text>
</comment>
<accession>A0A1V9Y0L0</accession>
<feature type="compositionally biased region" description="Gly residues" evidence="2">
    <location>
        <begin position="564"/>
        <end position="573"/>
    </location>
</feature>
<keyword evidence="1" id="KW-0175">Coiled coil</keyword>
<dbReference type="EMBL" id="MNPL01001350">
    <property type="protein sequence ID" value="OQR79240.1"/>
    <property type="molecule type" value="Genomic_DNA"/>
</dbReference>
<dbReference type="GO" id="GO:0006888">
    <property type="term" value="P:endoplasmic reticulum to Golgi vesicle-mediated transport"/>
    <property type="evidence" value="ECO:0007669"/>
    <property type="project" value="InterPro"/>
</dbReference>
<evidence type="ECO:0000256" key="2">
    <source>
        <dbReference type="SAM" id="MobiDB-lite"/>
    </source>
</evidence>
<feature type="region of interest" description="Disordered" evidence="2">
    <location>
        <begin position="559"/>
        <end position="608"/>
    </location>
</feature>
<feature type="coiled-coil region" evidence="1">
    <location>
        <begin position="79"/>
        <end position="106"/>
    </location>
</feature>
<evidence type="ECO:0000256" key="1">
    <source>
        <dbReference type="SAM" id="Coils"/>
    </source>
</evidence>
<reference evidence="3 4" key="1">
    <citation type="journal article" date="2017" name="Gigascience">
        <title>Draft genome of the honey bee ectoparasitic mite, Tropilaelaps mercedesae, is shaped by the parasitic life history.</title>
        <authorList>
            <person name="Dong X."/>
            <person name="Armstrong S.D."/>
            <person name="Xia D."/>
            <person name="Makepeace B.L."/>
            <person name="Darby A.C."/>
            <person name="Kadowaki T."/>
        </authorList>
    </citation>
    <scope>NUCLEOTIDE SEQUENCE [LARGE SCALE GENOMIC DNA]</scope>
    <source>
        <strain evidence="3">Wuxi-XJTLU</strain>
    </source>
</reference>
<sequence>MSSGAGGGGGIHTGGGSSEVAAVPPQGGHLQPQTMGAEQMKSSSRDEGQAGQTGPQPDVVESATVDELNAEIGSEVKHISRAKQYHESLQAKKKSLQLKMQQAKSNGQADPEQVKGLLNFARDSLSKMELLEDVHCRILSDVSSHLESATQVKKEFDTSLADIQRLLRLRQYLQWIAKIEDISQYIEEAVEGGDDGSAVAYLALLVDAWLKLKTSQCHRLMSFLKQTILYWHNILREKFEKEFDRVLSSMGWPVINSTVAAALSCSQEMFACFESAFLNLYKIQLPHELLLQEKLATSNSCGTLLLPIELMVKPLKKRFLFHFVSKRQTNRVDKPEWYLTQTLTWIQNHAVLVSTAIAKLEVDLPLLLAEDNELLLTHTIEEALMFHAELRDLGYPSRFPCILNALTTDRCFIRWIALEKRFADEKRDKLLSSPSAWTCPYSPEADIEADLEDPFKVPECAENFMLLLNAMTERYRQLENPEHALKFLSLQQILLEDFRVCLLQVLNSRMEAGSLYDICPILNAAHYVVVVLNEWSNQPFFINLLEVCNKLERRRASSTAKEGGSVGASGASGGDSVCSSDATAPTSPESTIDSPSTVVNAPNHRPSEESVFEQVTGLLERLYKDAILTMVDCLLSDIKAKCRSYHREKWFRMPTATSDEPLALTPTAFPMLSLLQCLLSRLHAAMAAPLFAMLWQGLARGLSLYLYEEVILENYFSEGGAQQLAFDLEENLFPLFSPYATGGQPDTFFREVKEACILLNMPRAIAWILQETLRAARLTDVVQGSAALEEQGVTNLSPSQAMHVLSKRNDLSSVQ</sequence>
<dbReference type="PANTHER" id="PTHR13520">
    <property type="entry name" value="RAD50-INTERACTING PROTEIN 1 RINT-1"/>
    <property type="match status" value="1"/>
</dbReference>
<dbReference type="PROSITE" id="PS51386">
    <property type="entry name" value="RINT1_TIP20"/>
    <property type="match status" value="1"/>
</dbReference>
<dbReference type="STRING" id="418985.A0A1V9Y0L0"/>
<feature type="region of interest" description="Disordered" evidence="2">
    <location>
        <begin position="1"/>
        <end position="61"/>
    </location>
</feature>
<dbReference type="GO" id="GO:0070939">
    <property type="term" value="C:Dsl1/NZR complex"/>
    <property type="evidence" value="ECO:0007669"/>
    <property type="project" value="InterPro"/>
</dbReference>
<feature type="compositionally biased region" description="Polar residues" evidence="2">
    <location>
        <begin position="31"/>
        <end position="42"/>
    </location>
</feature>
<protein>
    <submittedName>
        <fullName evidence="3">RAD50-interacting protein 1-like</fullName>
    </submittedName>
</protein>
<dbReference type="Pfam" id="PF04437">
    <property type="entry name" value="RINT1_TIP1"/>
    <property type="match status" value="1"/>
</dbReference>
<feature type="compositionally biased region" description="Polar residues" evidence="2">
    <location>
        <begin position="583"/>
        <end position="600"/>
    </location>
</feature>
<dbReference type="FunCoup" id="A0A1V9Y0L0">
    <property type="interactions" value="2174"/>
</dbReference>
<gene>
    <name evidence="3" type="ORF">BIW11_02588</name>
</gene>
<dbReference type="PANTHER" id="PTHR13520:SF0">
    <property type="entry name" value="RAD50-INTERACTING PROTEIN 1"/>
    <property type="match status" value="1"/>
</dbReference>
<proteinExistence type="predicted"/>
<dbReference type="Proteomes" id="UP000192247">
    <property type="component" value="Unassembled WGS sequence"/>
</dbReference>
<dbReference type="InParanoid" id="A0A1V9Y0L0"/>
<name>A0A1V9Y0L0_9ACAR</name>
<dbReference type="GO" id="GO:0006890">
    <property type="term" value="P:retrograde vesicle-mediated transport, Golgi to endoplasmic reticulum"/>
    <property type="evidence" value="ECO:0007669"/>
    <property type="project" value="InterPro"/>
</dbReference>
<dbReference type="InterPro" id="IPR007528">
    <property type="entry name" value="RINT1_Tip20"/>
</dbReference>
<dbReference type="InterPro" id="IPR042044">
    <property type="entry name" value="EXOC6PINT-1/Sec15/Tip20_C_dom2"/>
</dbReference>
<dbReference type="Gene3D" id="1.20.58.670">
    <property type="entry name" value="Dsl1p vesicle tethering complex, Tip20p subunit, domain D"/>
    <property type="match status" value="1"/>
</dbReference>
<keyword evidence="4" id="KW-1185">Reference proteome</keyword>
<dbReference type="GO" id="GO:0060628">
    <property type="term" value="P:regulation of ER to Golgi vesicle-mediated transport"/>
    <property type="evidence" value="ECO:0007669"/>
    <property type="project" value="TreeGrafter"/>
</dbReference>
<evidence type="ECO:0000313" key="4">
    <source>
        <dbReference type="Proteomes" id="UP000192247"/>
    </source>
</evidence>
<dbReference type="OrthoDB" id="2189254at2759"/>
<dbReference type="AlphaFoldDB" id="A0A1V9Y0L0"/>
<feature type="compositionally biased region" description="Gly residues" evidence="2">
    <location>
        <begin position="1"/>
        <end position="17"/>
    </location>
</feature>
<organism evidence="3 4">
    <name type="scientific">Tropilaelaps mercedesae</name>
    <dbReference type="NCBI Taxonomy" id="418985"/>
    <lineage>
        <taxon>Eukaryota</taxon>
        <taxon>Metazoa</taxon>
        <taxon>Ecdysozoa</taxon>
        <taxon>Arthropoda</taxon>
        <taxon>Chelicerata</taxon>
        <taxon>Arachnida</taxon>
        <taxon>Acari</taxon>
        <taxon>Parasitiformes</taxon>
        <taxon>Mesostigmata</taxon>
        <taxon>Gamasina</taxon>
        <taxon>Dermanyssoidea</taxon>
        <taxon>Laelapidae</taxon>
        <taxon>Tropilaelaps</taxon>
    </lineage>
</organism>